<dbReference type="RefSeq" id="WP_015204990.1">
    <property type="nucleotide sequence ID" value="NC_019753.1"/>
</dbReference>
<name>K9W3V5_9CYAN</name>
<evidence type="ECO:0000256" key="1">
    <source>
        <dbReference type="SAM" id="MobiDB-lite"/>
    </source>
</evidence>
<dbReference type="eggNOG" id="ENOG5032YG8">
    <property type="taxonomic scope" value="Bacteria"/>
</dbReference>
<organism evidence="2 3">
    <name type="scientific">Crinalium epipsammum PCC 9333</name>
    <dbReference type="NCBI Taxonomy" id="1173022"/>
    <lineage>
        <taxon>Bacteria</taxon>
        <taxon>Bacillati</taxon>
        <taxon>Cyanobacteriota</taxon>
        <taxon>Cyanophyceae</taxon>
        <taxon>Gomontiellales</taxon>
        <taxon>Gomontiellaceae</taxon>
        <taxon>Crinalium</taxon>
    </lineage>
</organism>
<dbReference type="STRING" id="1173022.Cri9333_4090"/>
<evidence type="ECO:0000313" key="3">
    <source>
        <dbReference type="Proteomes" id="UP000010472"/>
    </source>
</evidence>
<dbReference type="Proteomes" id="UP000010472">
    <property type="component" value="Chromosome"/>
</dbReference>
<reference evidence="2 3" key="1">
    <citation type="submission" date="2012-06" db="EMBL/GenBank/DDBJ databases">
        <title>Finished chromosome of genome of Crinalium epipsammum PCC 9333.</title>
        <authorList>
            <consortium name="US DOE Joint Genome Institute"/>
            <person name="Gugger M."/>
            <person name="Coursin T."/>
            <person name="Rippka R."/>
            <person name="Tandeau De Marsac N."/>
            <person name="Huntemann M."/>
            <person name="Wei C.-L."/>
            <person name="Han J."/>
            <person name="Detter J.C."/>
            <person name="Han C."/>
            <person name="Tapia R."/>
            <person name="Davenport K."/>
            <person name="Daligault H."/>
            <person name="Erkkila T."/>
            <person name="Gu W."/>
            <person name="Munk A.C.C."/>
            <person name="Teshima H."/>
            <person name="Xu Y."/>
            <person name="Chain P."/>
            <person name="Chen A."/>
            <person name="Krypides N."/>
            <person name="Mavromatis K."/>
            <person name="Markowitz V."/>
            <person name="Szeto E."/>
            <person name="Ivanova N."/>
            <person name="Mikhailova N."/>
            <person name="Ovchinnikova G."/>
            <person name="Pagani I."/>
            <person name="Pati A."/>
            <person name="Goodwin L."/>
            <person name="Peters L."/>
            <person name="Pitluck S."/>
            <person name="Woyke T."/>
            <person name="Kerfeld C."/>
        </authorList>
    </citation>
    <scope>NUCLEOTIDE SEQUENCE [LARGE SCALE GENOMIC DNA]</scope>
    <source>
        <strain evidence="2 3">PCC 9333</strain>
    </source>
</reference>
<sequence length="97" mass="10946">MNVLWTRFLRSTYRKEPISSFILIAGSVDAVIGGVDQSWSLLSFGIATVGVAIALRWWHTQQYEIEAPEKQPKYFLTSTSSSPALPVLSEHKRQPPR</sequence>
<dbReference type="EMBL" id="CP003620">
    <property type="protein sequence ID" value="AFZ14891.1"/>
    <property type="molecule type" value="Genomic_DNA"/>
</dbReference>
<evidence type="ECO:0000313" key="2">
    <source>
        <dbReference type="EMBL" id="AFZ14891.1"/>
    </source>
</evidence>
<protein>
    <submittedName>
        <fullName evidence="2">Uncharacterized protein</fullName>
    </submittedName>
</protein>
<dbReference type="OrthoDB" id="465742at2"/>
<keyword evidence="3" id="KW-1185">Reference proteome</keyword>
<dbReference type="AlphaFoldDB" id="K9W3V5"/>
<dbReference type="PATRIC" id="fig|1173022.3.peg.4416"/>
<proteinExistence type="predicted"/>
<dbReference type="KEGG" id="cep:Cri9333_4090"/>
<dbReference type="HOGENOM" id="CLU_167648_0_0_3"/>
<gene>
    <name evidence="2" type="ORF">Cri9333_4090</name>
</gene>
<accession>K9W3V5</accession>
<feature type="region of interest" description="Disordered" evidence="1">
    <location>
        <begin position="76"/>
        <end position="97"/>
    </location>
</feature>